<comment type="caution">
    <text evidence="2">The sequence shown here is derived from an EMBL/GenBank/DDBJ whole genome shotgun (WGS) entry which is preliminary data.</text>
</comment>
<reference evidence="2" key="2">
    <citation type="journal article" date="2023" name="Proc. Natl. Acad. Sci. U.S.A.">
        <title>A global phylogenomic analysis of the shiitake genus Lentinula.</title>
        <authorList>
            <person name="Sierra-Patev S."/>
            <person name="Min B."/>
            <person name="Naranjo-Ortiz M."/>
            <person name="Looney B."/>
            <person name="Konkel Z."/>
            <person name="Slot J.C."/>
            <person name="Sakamoto Y."/>
            <person name="Steenwyk J.L."/>
            <person name="Rokas A."/>
            <person name="Carro J."/>
            <person name="Camarero S."/>
            <person name="Ferreira P."/>
            <person name="Molpeceres G."/>
            <person name="Ruiz-Duenas F.J."/>
            <person name="Serrano A."/>
            <person name="Henrissat B."/>
            <person name="Drula E."/>
            <person name="Hughes K.W."/>
            <person name="Mata J.L."/>
            <person name="Ishikawa N.K."/>
            <person name="Vargas-Isla R."/>
            <person name="Ushijima S."/>
            <person name="Smith C.A."/>
            <person name="Donoghue J."/>
            <person name="Ahrendt S."/>
            <person name="Andreopoulos W."/>
            <person name="He G."/>
            <person name="LaButti K."/>
            <person name="Lipzen A."/>
            <person name="Ng V."/>
            <person name="Riley R."/>
            <person name="Sandor L."/>
            <person name="Barry K."/>
            <person name="Martinez A.T."/>
            <person name="Xiao Y."/>
            <person name="Gibbons J.G."/>
            <person name="Terashima K."/>
            <person name="Grigoriev I.V."/>
            <person name="Hibbett D."/>
        </authorList>
    </citation>
    <scope>NUCLEOTIDE SEQUENCE</scope>
    <source>
        <strain evidence="2">ET3784</strain>
    </source>
</reference>
<dbReference type="EMBL" id="JANVFO010000054">
    <property type="protein sequence ID" value="KAJ3722765.1"/>
    <property type="molecule type" value="Genomic_DNA"/>
</dbReference>
<organism evidence="2 3">
    <name type="scientific">Lentinula guzmanii</name>
    <dbReference type="NCBI Taxonomy" id="2804957"/>
    <lineage>
        <taxon>Eukaryota</taxon>
        <taxon>Fungi</taxon>
        <taxon>Dikarya</taxon>
        <taxon>Basidiomycota</taxon>
        <taxon>Agaricomycotina</taxon>
        <taxon>Agaricomycetes</taxon>
        <taxon>Agaricomycetidae</taxon>
        <taxon>Agaricales</taxon>
        <taxon>Marasmiineae</taxon>
        <taxon>Omphalotaceae</taxon>
        <taxon>Lentinula</taxon>
    </lineage>
</organism>
<sequence>MIITVSADTTPESLKSQALSILCAFLTTSMTRPEAESALETLYGDAVVDERWTPLLNEIMDLEPDSDMTPLLSRIDTHLTHNSSQTPSNITTPPKDSRLQSAEKELMDHVQELRKRNRIHGQPLTVDEIIHLVEEAEIGEEEGRYGENAVEKIVKQVRYEQAVKNGEIIEVEDEDENEQDAPLDISLCDLVATCKTLQTQCLTRNLEDPKLTEQGMELMEQIRRFQGAVQKYSAKNAKQVSLDEFFRCR</sequence>
<feature type="compositionally biased region" description="Polar residues" evidence="1">
    <location>
        <begin position="80"/>
        <end position="94"/>
    </location>
</feature>
<accession>A0AA38JCU7</accession>
<gene>
    <name evidence="2" type="ORF">DFJ43DRAFT_1158234</name>
</gene>
<name>A0AA38JCU7_9AGAR</name>
<evidence type="ECO:0000313" key="2">
    <source>
        <dbReference type="EMBL" id="KAJ3722765.1"/>
    </source>
</evidence>
<feature type="region of interest" description="Disordered" evidence="1">
    <location>
        <begin position="79"/>
        <end position="99"/>
    </location>
</feature>
<evidence type="ECO:0000313" key="3">
    <source>
        <dbReference type="Proteomes" id="UP001176059"/>
    </source>
</evidence>
<proteinExistence type="predicted"/>
<dbReference type="Proteomes" id="UP001176059">
    <property type="component" value="Unassembled WGS sequence"/>
</dbReference>
<reference evidence="2" key="1">
    <citation type="submission" date="2022-08" db="EMBL/GenBank/DDBJ databases">
        <authorList>
            <consortium name="DOE Joint Genome Institute"/>
            <person name="Min B."/>
            <person name="Sierra-Patev S."/>
            <person name="Naranjo-Ortiz M."/>
            <person name="Looney B."/>
            <person name="Konkel Z."/>
            <person name="Slot J.C."/>
            <person name="Sakamoto Y."/>
            <person name="Steenwyk J.L."/>
            <person name="Rokas A."/>
            <person name="Carro J."/>
            <person name="Camarero S."/>
            <person name="Ferreira P."/>
            <person name="Molpeceres G."/>
            <person name="Ruiz-duenas F.J."/>
            <person name="Serrano A."/>
            <person name="Henrissat B."/>
            <person name="Drula E."/>
            <person name="Hughes K.W."/>
            <person name="Mata J.L."/>
            <person name="Ishikawa N.K."/>
            <person name="Vargas-Isla R."/>
            <person name="Ushijima S."/>
            <person name="Smith C.A."/>
            <person name="Ahrendt S."/>
            <person name="Andreopoulos W."/>
            <person name="He G."/>
            <person name="LaButti K."/>
            <person name="Lipzen A."/>
            <person name="Ng V."/>
            <person name="Riley R."/>
            <person name="Sandor L."/>
            <person name="Barry K."/>
            <person name="Martinez A.T."/>
            <person name="Xiao Y."/>
            <person name="Gibbons J.G."/>
            <person name="Terashima K."/>
            <person name="Hibbett D.S."/>
            <person name="Grigoriev I.V."/>
        </authorList>
    </citation>
    <scope>NUCLEOTIDE SEQUENCE</scope>
    <source>
        <strain evidence="2">ET3784</strain>
    </source>
</reference>
<protein>
    <submittedName>
        <fullName evidence="2">Uncharacterized protein</fullName>
    </submittedName>
</protein>
<evidence type="ECO:0000256" key="1">
    <source>
        <dbReference type="SAM" id="MobiDB-lite"/>
    </source>
</evidence>
<keyword evidence="3" id="KW-1185">Reference proteome</keyword>
<dbReference type="AlphaFoldDB" id="A0AA38JCU7"/>